<name>A0A4Y9L294_9BRAD</name>
<dbReference type="Proteomes" id="UP000297966">
    <property type="component" value="Unassembled WGS sequence"/>
</dbReference>
<sequence length="60" mass="6873">MQDYLAQIEKLRKDAAECARIRDLATDQAKRQVFDRLANHLTVLADQVEMAMLERKRAGG</sequence>
<reference evidence="1 2" key="1">
    <citation type="submission" date="2019-03" db="EMBL/GenBank/DDBJ databases">
        <title>Bradyrhizobium diversity isolated from nodules of Chamaecrista fasciculata.</title>
        <authorList>
            <person name="Klepa M.S."/>
            <person name="Urquiaga M.O."/>
            <person name="Hungria M."/>
            <person name="Delamuta J.R."/>
        </authorList>
    </citation>
    <scope>NUCLEOTIDE SEQUENCE [LARGE SCALE GENOMIC DNA]</scope>
    <source>
        <strain evidence="1 2">CNPSo 3448</strain>
    </source>
</reference>
<dbReference type="OrthoDB" id="8255879at2"/>
<proteinExistence type="predicted"/>
<dbReference type="EMBL" id="SPQT01000058">
    <property type="protein sequence ID" value="TFV36926.1"/>
    <property type="molecule type" value="Genomic_DNA"/>
</dbReference>
<organism evidence="1 2">
    <name type="scientific">Bradyrhizobium niftali</name>
    <dbReference type="NCBI Taxonomy" id="2560055"/>
    <lineage>
        <taxon>Bacteria</taxon>
        <taxon>Pseudomonadati</taxon>
        <taxon>Pseudomonadota</taxon>
        <taxon>Alphaproteobacteria</taxon>
        <taxon>Hyphomicrobiales</taxon>
        <taxon>Nitrobacteraceae</taxon>
        <taxon>Bradyrhizobium</taxon>
    </lineage>
</organism>
<evidence type="ECO:0000313" key="2">
    <source>
        <dbReference type="Proteomes" id="UP000297966"/>
    </source>
</evidence>
<gene>
    <name evidence="1" type="ORF">E4K65_44690</name>
</gene>
<comment type="caution">
    <text evidence="1">The sequence shown here is derived from an EMBL/GenBank/DDBJ whole genome shotgun (WGS) entry which is preliminary data.</text>
</comment>
<keyword evidence="2" id="KW-1185">Reference proteome</keyword>
<protein>
    <submittedName>
        <fullName evidence="1">Uncharacterized protein</fullName>
    </submittedName>
</protein>
<dbReference type="RefSeq" id="WP_135179506.1">
    <property type="nucleotide sequence ID" value="NZ_SPQT01000058.1"/>
</dbReference>
<accession>A0A4Y9L294</accession>
<dbReference type="AlphaFoldDB" id="A0A4Y9L294"/>
<evidence type="ECO:0000313" key="1">
    <source>
        <dbReference type="EMBL" id="TFV36926.1"/>
    </source>
</evidence>